<reference evidence="1 2" key="1">
    <citation type="submission" date="2018-06" db="EMBL/GenBank/DDBJ databases">
        <authorList>
            <consortium name="Pathogen Informatics"/>
            <person name="Doyle S."/>
        </authorList>
    </citation>
    <scope>NUCLEOTIDE SEQUENCE [LARGE SCALE GENOMIC DNA]</scope>
    <source>
        <strain evidence="1 2">NCTC12020</strain>
    </source>
</reference>
<evidence type="ECO:0000313" key="2">
    <source>
        <dbReference type="Proteomes" id="UP000255367"/>
    </source>
</evidence>
<dbReference type="RefSeq" id="WP_115310041.1">
    <property type="nucleotide sequence ID" value="NZ_UHIO01000001.1"/>
</dbReference>
<name>A0A380NL03_9FIRM</name>
<dbReference type="AlphaFoldDB" id="A0A380NL03"/>
<dbReference type="EMBL" id="UHIO01000001">
    <property type="protein sequence ID" value="SUP42244.1"/>
    <property type="molecule type" value="Genomic_DNA"/>
</dbReference>
<dbReference type="OrthoDB" id="9929331at2"/>
<dbReference type="Proteomes" id="UP000255367">
    <property type="component" value="Unassembled WGS sequence"/>
</dbReference>
<proteinExistence type="predicted"/>
<keyword evidence="2" id="KW-1185">Reference proteome</keyword>
<sequence>MHKNETNIDFIKRYDVISRKVFVQIGGSEHALLFTLQGMLELEAFTGLNIIELAGAGQTPNLTILTKAFCIGLNGAKGGNAIEESVASSICAGFLKRYGIPGLINLFFALIGTSGLLGPKGSNELLNKIGLSVLDPKESSVKNEVQVKQKKK</sequence>
<protein>
    <submittedName>
        <fullName evidence="1">Uncharacterized protein</fullName>
    </submittedName>
</protein>
<gene>
    <name evidence="1" type="ORF">NCTC12020_00828</name>
</gene>
<organism evidence="1 2">
    <name type="scientific">Veillonella criceti</name>
    <dbReference type="NCBI Taxonomy" id="103891"/>
    <lineage>
        <taxon>Bacteria</taxon>
        <taxon>Bacillati</taxon>
        <taxon>Bacillota</taxon>
        <taxon>Negativicutes</taxon>
        <taxon>Veillonellales</taxon>
        <taxon>Veillonellaceae</taxon>
        <taxon>Veillonella</taxon>
    </lineage>
</organism>
<evidence type="ECO:0000313" key="1">
    <source>
        <dbReference type="EMBL" id="SUP42244.1"/>
    </source>
</evidence>
<accession>A0A380NL03</accession>